<evidence type="ECO:0000256" key="1">
    <source>
        <dbReference type="ARBA" id="ARBA00004123"/>
    </source>
</evidence>
<evidence type="ECO:0000256" key="2">
    <source>
        <dbReference type="ARBA" id="ARBA00023015"/>
    </source>
</evidence>
<evidence type="ECO:0000256" key="4">
    <source>
        <dbReference type="ARBA" id="ARBA00023163"/>
    </source>
</evidence>
<dbReference type="SMART" id="SM01019">
    <property type="entry name" value="B3"/>
    <property type="match status" value="1"/>
</dbReference>
<comment type="subcellular location">
    <subcellularLocation>
        <location evidence="1">Nucleus</location>
    </subcellularLocation>
</comment>
<keyword evidence="4" id="KW-0804">Transcription</keyword>
<keyword evidence="5" id="KW-0539">Nucleus</keyword>
<dbReference type="InterPro" id="IPR003340">
    <property type="entry name" value="B3_DNA-bd"/>
</dbReference>
<dbReference type="GO" id="GO:0005634">
    <property type="term" value="C:nucleus"/>
    <property type="evidence" value="ECO:0007669"/>
    <property type="project" value="UniProtKB-SubCell"/>
</dbReference>
<evidence type="ECO:0000259" key="7">
    <source>
        <dbReference type="SMART" id="SM01019"/>
    </source>
</evidence>
<evidence type="ECO:0000313" key="8">
    <source>
        <dbReference type="EMBL" id="KAI9192591.1"/>
    </source>
</evidence>
<dbReference type="Proteomes" id="UP001064489">
    <property type="component" value="Chromosome 6"/>
</dbReference>
<dbReference type="GO" id="GO:0003677">
    <property type="term" value="F:DNA binding"/>
    <property type="evidence" value="ECO:0007669"/>
    <property type="project" value="UniProtKB-KW"/>
</dbReference>
<feature type="compositionally biased region" description="Basic and acidic residues" evidence="6">
    <location>
        <begin position="109"/>
        <end position="127"/>
    </location>
</feature>
<sequence>MQQLFSKLNTTDLEKILIVPTRAVERFSIPEGKEFVDLVVKDLKEEIWNFRLTIHPMPALTEGWIEFVRAKDLVPDDIVTFYKLRDEIFGDEYRVETDSEYKWTSASGSEERVGRQNRRPELVPKIN</sequence>
<dbReference type="EMBL" id="JAJSOW010000004">
    <property type="protein sequence ID" value="KAI9192591.1"/>
    <property type="molecule type" value="Genomic_DNA"/>
</dbReference>
<gene>
    <name evidence="8" type="ORF">LWI28_025213</name>
</gene>
<dbReference type="Pfam" id="PF02362">
    <property type="entry name" value="B3"/>
    <property type="match status" value="1"/>
</dbReference>
<evidence type="ECO:0000313" key="9">
    <source>
        <dbReference type="Proteomes" id="UP001064489"/>
    </source>
</evidence>
<dbReference type="CDD" id="cd10017">
    <property type="entry name" value="B3_DNA"/>
    <property type="match status" value="1"/>
</dbReference>
<dbReference type="SUPFAM" id="SSF101936">
    <property type="entry name" value="DNA-binding pseudobarrel domain"/>
    <property type="match status" value="1"/>
</dbReference>
<keyword evidence="9" id="KW-1185">Reference proteome</keyword>
<reference evidence="8" key="1">
    <citation type="journal article" date="2022" name="Plant J.">
        <title>Strategies of tolerance reflected in two North American maple genomes.</title>
        <authorList>
            <person name="McEvoy S.L."/>
            <person name="Sezen U.U."/>
            <person name="Trouern-Trend A."/>
            <person name="McMahon S.M."/>
            <person name="Schaberg P.G."/>
            <person name="Yang J."/>
            <person name="Wegrzyn J.L."/>
            <person name="Swenson N.G."/>
        </authorList>
    </citation>
    <scope>NUCLEOTIDE SEQUENCE</scope>
    <source>
        <strain evidence="8">91603</strain>
    </source>
</reference>
<protein>
    <recommendedName>
        <fullName evidence="7">TF-B3 domain-containing protein</fullName>
    </recommendedName>
</protein>
<keyword evidence="3" id="KW-0238">DNA-binding</keyword>
<dbReference type="AlphaFoldDB" id="A0AAD5JHM8"/>
<dbReference type="InterPro" id="IPR015300">
    <property type="entry name" value="DNA-bd_pseudobarrel_sf"/>
</dbReference>
<dbReference type="Gene3D" id="2.40.330.10">
    <property type="entry name" value="DNA-binding pseudobarrel domain"/>
    <property type="match status" value="1"/>
</dbReference>
<feature type="domain" description="TF-B3" evidence="7">
    <location>
        <begin position="5"/>
        <end position="92"/>
    </location>
</feature>
<organism evidence="8 9">
    <name type="scientific">Acer negundo</name>
    <name type="common">Box elder</name>
    <dbReference type="NCBI Taxonomy" id="4023"/>
    <lineage>
        <taxon>Eukaryota</taxon>
        <taxon>Viridiplantae</taxon>
        <taxon>Streptophyta</taxon>
        <taxon>Embryophyta</taxon>
        <taxon>Tracheophyta</taxon>
        <taxon>Spermatophyta</taxon>
        <taxon>Magnoliopsida</taxon>
        <taxon>eudicotyledons</taxon>
        <taxon>Gunneridae</taxon>
        <taxon>Pentapetalae</taxon>
        <taxon>rosids</taxon>
        <taxon>malvids</taxon>
        <taxon>Sapindales</taxon>
        <taxon>Sapindaceae</taxon>
        <taxon>Hippocastanoideae</taxon>
        <taxon>Acereae</taxon>
        <taxon>Acer</taxon>
    </lineage>
</organism>
<evidence type="ECO:0000256" key="6">
    <source>
        <dbReference type="SAM" id="MobiDB-lite"/>
    </source>
</evidence>
<comment type="caution">
    <text evidence="8">The sequence shown here is derived from an EMBL/GenBank/DDBJ whole genome shotgun (WGS) entry which is preliminary data.</text>
</comment>
<evidence type="ECO:0000256" key="5">
    <source>
        <dbReference type="ARBA" id="ARBA00023242"/>
    </source>
</evidence>
<accession>A0AAD5JHM8</accession>
<proteinExistence type="predicted"/>
<name>A0AAD5JHM8_ACENE</name>
<keyword evidence="2" id="KW-0805">Transcription regulation</keyword>
<reference evidence="8" key="2">
    <citation type="submission" date="2023-02" db="EMBL/GenBank/DDBJ databases">
        <authorList>
            <person name="Swenson N.G."/>
            <person name="Wegrzyn J.L."/>
            <person name="Mcevoy S.L."/>
        </authorList>
    </citation>
    <scope>NUCLEOTIDE SEQUENCE</scope>
    <source>
        <strain evidence="8">91603</strain>
        <tissue evidence="8">Leaf</tissue>
    </source>
</reference>
<feature type="region of interest" description="Disordered" evidence="6">
    <location>
        <begin position="105"/>
        <end position="127"/>
    </location>
</feature>
<evidence type="ECO:0000256" key="3">
    <source>
        <dbReference type="ARBA" id="ARBA00023125"/>
    </source>
</evidence>